<dbReference type="EMBL" id="CP001341">
    <property type="protein sequence ID" value="ACL38238.1"/>
    <property type="molecule type" value="Genomic_DNA"/>
</dbReference>
<name>B8H979_PSECP</name>
<sequence>MVSSLITQLGLLRPMERAAKVWQGERDTQQVAEMPRSTPWRLPGALRSDVSGGIARFRLSCLTGMSIHRHGRSPKSAMNRAAKGSHSLLGNPGLGGASAAPASLHRRHR</sequence>
<dbReference type="STRING" id="452863.Achl_0237"/>
<feature type="region of interest" description="Disordered" evidence="1">
    <location>
        <begin position="68"/>
        <end position="109"/>
    </location>
</feature>
<feature type="region of interest" description="Disordered" evidence="1">
    <location>
        <begin position="23"/>
        <end position="44"/>
    </location>
</feature>
<keyword evidence="3" id="KW-1185">Reference proteome</keyword>
<accession>B8H979</accession>
<dbReference type="KEGG" id="ach:Achl_0237"/>
<dbReference type="Proteomes" id="UP000002505">
    <property type="component" value="Chromosome"/>
</dbReference>
<organism evidence="2 3">
    <name type="scientific">Pseudarthrobacter chlorophenolicus (strain ATCC 700700 / DSM 12829 / CIP 107037 / JCM 12360 / KCTC 9906 / NCIMB 13794 / A6)</name>
    <name type="common">Arthrobacter chlorophenolicus</name>
    <dbReference type="NCBI Taxonomy" id="452863"/>
    <lineage>
        <taxon>Bacteria</taxon>
        <taxon>Bacillati</taxon>
        <taxon>Actinomycetota</taxon>
        <taxon>Actinomycetes</taxon>
        <taxon>Micrococcales</taxon>
        <taxon>Micrococcaceae</taxon>
        <taxon>Pseudarthrobacter</taxon>
    </lineage>
</organism>
<protein>
    <submittedName>
        <fullName evidence="2">Uncharacterized protein</fullName>
    </submittedName>
</protein>
<proteinExistence type="predicted"/>
<feature type="compositionally biased region" description="Low complexity" evidence="1">
    <location>
        <begin position="87"/>
        <end position="103"/>
    </location>
</feature>
<reference evidence="2" key="1">
    <citation type="submission" date="2009-01" db="EMBL/GenBank/DDBJ databases">
        <title>Complete sequence of chromosome of Arthrobacter chlorophenolicus A6.</title>
        <authorList>
            <consortium name="US DOE Joint Genome Institute"/>
            <person name="Lucas S."/>
            <person name="Copeland A."/>
            <person name="Lapidus A."/>
            <person name="Glavina del Rio T."/>
            <person name="Tice H."/>
            <person name="Bruce D."/>
            <person name="Goodwin L."/>
            <person name="Pitluck S."/>
            <person name="Goltsman E."/>
            <person name="Clum A."/>
            <person name="Larimer F."/>
            <person name="Land M."/>
            <person name="Hauser L."/>
            <person name="Kyrpides N."/>
            <person name="Mikhailova N."/>
            <person name="Jansson J."/>
            <person name="Richardson P."/>
        </authorList>
    </citation>
    <scope>NUCLEOTIDE SEQUENCE [LARGE SCALE GENOMIC DNA]</scope>
    <source>
        <strain evidence="2">A6</strain>
    </source>
</reference>
<evidence type="ECO:0000256" key="1">
    <source>
        <dbReference type="SAM" id="MobiDB-lite"/>
    </source>
</evidence>
<evidence type="ECO:0000313" key="2">
    <source>
        <dbReference type="EMBL" id="ACL38238.1"/>
    </source>
</evidence>
<dbReference type="HOGENOM" id="CLU_2178358_0_0_11"/>
<evidence type="ECO:0000313" key="3">
    <source>
        <dbReference type="Proteomes" id="UP000002505"/>
    </source>
</evidence>
<dbReference type="AlphaFoldDB" id="B8H979"/>
<gene>
    <name evidence="2" type="ordered locus">Achl_0237</name>
</gene>